<name>A0ABN6N988_9BACT</name>
<sequence>MPGASRAYPARGVWRYPGSDIDPTTSNLTARGLQRSLSLGTFLREQVLGGADVSRIYALAPTTHLQTAQQYPDLAPLETIQQFAVLNHITLSSDLAGGHPYAGQNSPIDASYAPGAVPSGVAVPAQYCPTCGGLDFADRGGDNEALVTGILTASAPGHYVLSAPWETVSALLANVDRLEGYGLQLPTAYRGPDVVYALSIAPSGAASLVSYDARLTPDPSIRYGVVPDVPYCASYNPELFKPLSPGMVAALQAAFPASGG</sequence>
<gene>
    <name evidence="1" type="ORF">AMPC_19660</name>
</gene>
<keyword evidence="2" id="KW-1185">Reference proteome</keyword>
<proteinExistence type="predicted"/>
<organism evidence="1 2">
    <name type="scientific">Anaeromyxobacter paludicola</name>
    <dbReference type="NCBI Taxonomy" id="2918171"/>
    <lineage>
        <taxon>Bacteria</taxon>
        <taxon>Pseudomonadati</taxon>
        <taxon>Myxococcota</taxon>
        <taxon>Myxococcia</taxon>
        <taxon>Myxococcales</taxon>
        <taxon>Cystobacterineae</taxon>
        <taxon>Anaeromyxobacteraceae</taxon>
        <taxon>Anaeromyxobacter</taxon>
    </lineage>
</organism>
<evidence type="ECO:0000313" key="1">
    <source>
        <dbReference type="EMBL" id="BDG08853.1"/>
    </source>
</evidence>
<protein>
    <submittedName>
        <fullName evidence="1">Uncharacterized protein</fullName>
    </submittedName>
</protein>
<evidence type="ECO:0000313" key="2">
    <source>
        <dbReference type="Proteomes" id="UP001162734"/>
    </source>
</evidence>
<reference evidence="2" key="1">
    <citation type="journal article" date="2022" name="Int. J. Syst. Evol. Microbiol.">
        <title>Anaeromyxobacter oryzae sp. nov., Anaeromyxobacter diazotrophicus sp. nov. and Anaeromyxobacter paludicola sp. nov., isolated from paddy soils.</title>
        <authorList>
            <person name="Itoh H."/>
            <person name="Xu Z."/>
            <person name="Mise K."/>
            <person name="Masuda Y."/>
            <person name="Ushijima N."/>
            <person name="Hayakawa C."/>
            <person name="Shiratori Y."/>
            <person name="Senoo K."/>
        </authorList>
    </citation>
    <scope>NUCLEOTIDE SEQUENCE [LARGE SCALE GENOMIC DNA]</scope>
    <source>
        <strain evidence="2">Red630</strain>
    </source>
</reference>
<dbReference type="EMBL" id="AP025592">
    <property type="protein sequence ID" value="BDG08853.1"/>
    <property type="molecule type" value="Genomic_DNA"/>
</dbReference>
<accession>A0ABN6N988</accession>
<dbReference type="Proteomes" id="UP001162734">
    <property type="component" value="Chromosome"/>
</dbReference>